<dbReference type="SMART" id="SM00382">
    <property type="entry name" value="AAA"/>
    <property type="match status" value="2"/>
</dbReference>
<keyword evidence="1" id="KW-0547">Nucleotide-binding</keyword>
<dbReference type="InterPro" id="IPR003593">
    <property type="entry name" value="AAA+_ATPase"/>
</dbReference>
<feature type="compositionally biased region" description="Basic and acidic residues" evidence="4">
    <location>
        <begin position="544"/>
        <end position="553"/>
    </location>
</feature>
<name>A0A347WKH7_9LACT</name>
<evidence type="ECO:0000259" key="5">
    <source>
        <dbReference type="PROSITE" id="PS50893"/>
    </source>
</evidence>
<feature type="region of interest" description="Disordered" evidence="4">
    <location>
        <begin position="542"/>
        <end position="566"/>
    </location>
</feature>
<dbReference type="AlphaFoldDB" id="A0A347WKH7"/>
<keyword evidence="7" id="KW-1185">Reference proteome</keyword>
<dbReference type="PANTHER" id="PTHR42855">
    <property type="entry name" value="ABC TRANSPORTER ATP-BINDING SUBUNIT"/>
    <property type="match status" value="1"/>
</dbReference>
<feature type="domain" description="ABC transporter" evidence="5">
    <location>
        <begin position="321"/>
        <end position="556"/>
    </location>
</feature>
<dbReference type="FunFam" id="3.40.50.300:FF:000011">
    <property type="entry name" value="Putative ABC transporter ATP-binding component"/>
    <property type="match status" value="1"/>
</dbReference>
<dbReference type="InterPro" id="IPR032781">
    <property type="entry name" value="ABC_tran_Xtn"/>
</dbReference>
<evidence type="ECO:0000256" key="3">
    <source>
        <dbReference type="SAM" id="Coils"/>
    </source>
</evidence>
<dbReference type="PROSITE" id="PS00211">
    <property type="entry name" value="ABC_TRANSPORTER_1"/>
    <property type="match status" value="1"/>
</dbReference>
<dbReference type="OrthoDB" id="9760950at2"/>
<dbReference type="EMBL" id="CP023434">
    <property type="protein sequence ID" value="AXY25584.1"/>
    <property type="molecule type" value="Genomic_DNA"/>
</dbReference>
<dbReference type="InterPro" id="IPR017871">
    <property type="entry name" value="ABC_transporter-like_CS"/>
</dbReference>
<dbReference type="Gene3D" id="1.10.287.380">
    <property type="entry name" value="Valyl-tRNA synthetase, C-terminal domain"/>
    <property type="match status" value="1"/>
</dbReference>
<dbReference type="RefSeq" id="WP_118990486.1">
    <property type="nucleotide sequence ID" value="NZ_CP023434.1"/>
</dbReference>
<evidence type="ECO:0000313" key="7">
    <source>
        <dbReference type="Proteomes" id="UP000263232"/>
    </source>
</evidence>
<protein>
    <submittedName>
        <fullName evidence="6">Multidrug ABC transporter ATP-binding protein</fullName>
    </submittedName>
</protein>
<keyword evidence="2 6" id="KW-0067">ATP-binding</keyword>
<dbReference type="InterPro" id="IPR032524">
    <property type="entry name" value="ABC_tran_C"/>
</dbReference>
<keyword evidence="3" id="KW-0175">Coiled coil</keyword>
<dbReference type="Gene3D" id="3.40.50.300">
    <property type="entry name" value="P-loop containing nucleotide triphosphate hydrolases"/>
    <property type="match status" value="2"/>
</dbReference>
<dbReference type="InterPro" id="IPR051309">
    <property type="entry name" value="ABCF_ATPase"/>
</dbReference>
<dbReference type="PROSITE" id="PS50893">
    <property type="entry name" value="ABC_TRANSPORTER_2"/>
    <property type="match status" value="2"/>
</dbReference>
<dbReference type="NCBIfam" id="NF000355">
    <property type="entry name" value="ribo_prot_ABC_F"/>
    <property type="match status" value="1"/>
</dbReference>
<dbReference type="Pfam" id="PF16326">
    <property type="entry name" value="ABC_tran_CTD"/>
    <property type="match status" value="1"/>
</dbReference>
<dbReference type="InterPro" id="IPR037118">
    <property type="entry name" value="Val-tRNA_synth_C_sf"/>
</dbReference>
<proteinExistence type="predicted"/>
<dbReference type="InterPro" id="IPR027417">
    <property type="entry name" value="P-loop_NTPase"/>
</dbReference>
<dbReference type="SUPFAM" id="SSF52540">
    <property type="entry name" value="P-loop containing nucleoside triphosphate hydrolases"/>
    <property type="match status" value="2"/>
</dbReference>
<dbReference type="InterPro" id="IPR003439">
    <property type="entry name" value="ABC_transporter-like_ATP-bd"/>
</dbReference>
<feature type="coiled-coil region" evidence="3">
    <location>
        <begin position="574"/>
        <end position="625"/>
    </location>
</feature>
<dbReference type="CDD" id="cd03221">
    <property type="entry name" value="ABCF_EF-3"/>
    <property type="match status" value="2"/>
</dbReference>
<evidence type="ECO:0000256" key="2">
    <source>
        <dbReference type="ARBA" id="ARBA00022840"/>
    </source>
</evidence>
<evidence type="ECO:0000256" key="1">
    <source>
        <dbReference type="ARBA" id="ARBA00022741"/>
    </source>
</evidence>
<dbReference type="GO" id="GO:0005524">
    <property type="term" value="F:ATP binding"/>
    <property type="evidence" value="ECO:0007669"/>
    <property type="project" value="UniProtKB-KW"/>
</dbReference>
<dbReference type="GO" id="GO:0016887">
    <property type="term" value="F:ATP hydrolysis activity"/>
    <property type="evidence" value="ECO:0007669"/>
    <property type="project" value="InterPro"/>
</dbReference>
<dbReference type="Pfam" id="PF12848">
    <property type="entry name" value="ABC_tran_Xtn"/>
    <property type="match status" value="1"/>
</dbReference>
<sequence>MKELTIENLHKTYGTKTLLDGIDLSIRTGDRIGLIGPNGTGKSSLLRVLAGLDDYDKGDISHPKQYEIGYLDQNPQLDPDQRIMETVYDSQAPQVQLVKRYQEAVSHLEADPLNESYQDAFNRMTEEMNRQDGWDMEVQAKTILSQLHLRDLNRKVGECSGGEQKRIGLAQVLMSQPDLLILDEPTNHLDVQSIQWLETYLANYQGALLLVTHDRYFLDRAVNRIIELRHGQLTSYEGNYESYLTKRSELAEIQAKMQDKQDKLYKQELAWMRTGAKARTTKQQARIDRFEALSDDIASRHGSDDALDFAFDQQRIGKRIMDLENVTVAIGDQLIVENFTKSFTKGERLGIIGANGVGKSTFLNALAGERPIQSGTYTIGQTVRMAYYRQLDEDLPGETRLLAYLSEIADEFRQEDGSSVSAAQMLERFNFPRISHGTQIKYLSGGERRRLYLLRLLIQEPNVLFLDEPTNDLDIDTLTVLEDYLADFAGVVIIVSHDRYFLDKTVDQLLDIQGKGQFTLTYGNYSDYLARGGGQTVASTSEVAAEKEQEPRKATPAPAKDSRQRMTYQEKKEWATLEADMEATEARIAEYEGQMLEASHDAGRLMELQEALDEANNELLHYYERYDYLSELKP</sequence>
<dbReference type="Proteomes" id="UP000263232">
    <property type="component" value="Chromosome"/>
</dbReference>
<dbReference type="Pfam" id="PF00005">
    <property type="entry name" value="ABC_tran"/>
    <property type="match status" value="2"/>
</dbReference>
<evidence type="ECO:0000313" key="6">
    <source>
        <dbReference type="EMBL" id="AXY25584.1"/>
    </source>
</evidence>
<feature type="domain" description="ABC transporter" evidence="5">
    <location>
        <begin position="4"/>
        <end position="255"/>
    </location>
</feature>
<evidence type="ECO:0000256" key="4">
    <source>
        <dbReference type="SAM" id="MobiDB-lite"/>
    </source>
</evidence>
<organism evidence="6 7">
    <name type="scientific">Suicoccus acidiformans</name>
    <dbReference type="NCBI Taxonomy" id="2036206"/>
    <lineage>
        <taxon>Bacteria</taxon>
        <taxon>Bacillati</taxon>
        <taxon>Bacillota</taxon>
        <taxon>Bacilli</taxon>
        <taxon>Lactobacillales</taxon>
        <taxon>Aerococcaceae</taxon>
        <taxon>Suicoccus</taxon>
    </lineage>
</organism>
<gene>
    <name evidence="6" type="ORF">CL176_06015</name>
</gene>
<accession>A0A347WKH7</accession>
<dbReference type="GO" id="GO:0003677">
    <property type="term" value="F:DNA binding"/>
    <property type="evidence" value="ECO:0007669"/>
    <property type="project" value="InterPro"/>
</dbReference>
<dbReference type="KEGG" id="abae:CL176_06015"/>
<reference evidence="6 7" key="1">
    <citation type="submission" date="2017-09" db="EMBL/GenBank/DDBJ databases">
        <title>Complete genome sequence of Oxytococcus suis strain ZY16052.</title>
        <authorList>
            <person name="Li F."/>
        </authorList>
    </citation>
    <scope>NUCLEOTIDE SEQUENCE [LARGE SCALE GENOMIC DNA]</scope>
    <source>
        <strain evidence="6 7">ZY16052</strain>
    </source>
</reference>
<dbReference type="PANTHER" id="PTHR42855:SF1">
    <property type="entry name" value="ABC TRANSPORTER DOMAIN-CONTAINING PROTEIN"/>
    <property type="match status" value="1"/>
</dbReference>